<reference evidence="2 3" key="1">
    <citation type="journal article" date="2015" name="Fungal Genet. Biol.">
        <title>Evolution of novel wood decay mechanisms in Agaricales revealed by the genome sequences of Fistulina hepatica and Cylindrobasidium torrendii.</title>
        <authorList>
            <person name="Floudas D."/>
            <person name="Held B.W."/>
            <person name="Riley R."/>
            <person name="Nagy L.G."/>
            <person name="Koehler G."/>
            <person name="Ransdell A.S."/>
            <person name="Younus H."/>
            <person name="Chow J."/>
            <person name="Chiniquy J."/>
            <person name="Lipzen A."/>
            <person name="Tritt A."/>
            <person name="Sun H."/>
            <person name="Haridas S."/>
            <person name="LaButti K."/>
            <person name="Ohm R.A."/>
            <person name="Kues U."/>
            <person name="Blanchette R.A."/>
            <person name="Grigoriev I.V."/>
            <person name="Minto R.E."/>
            <person name="Hibbett D.S."/>
        </authorList>
    </citation>
    <scope>NUCLEOTIDE SEQUENCE [LARGE SCALE GENOMIC DNA]</scope>
    <source>
        <strain evidence="2 3">ATCC 64428</strain>
    </source>
</reference>
<dbReference type="EMBL" id="KN882045">
    <property type="protein sequence ID" value="KIY45919.1"/>
    <property type="molecule type" value="Genomic_DNA"/>
</dbReference>
<proteinExistence type="predicted"/>
<evidence type="ECO:0008006" key="4">
    <source>
        <dbReference type="Google" id="ProtNLM"/>
    </source>
</evidence>
<dbReference type="Proteomes" id="UP000054144">
    <property type="component" value="Unassembled WGS sequence"/>
</dbReference>
<keyword evidence="3" id="KW-1185">Reference proteome</keyword>
<dbReference type="GO" id="GO:0005975">
    <property type="term" value="P:carbohydrate metabolic process"/>
    <property type="evidence" value="ECO:0007669"/>
    <property type="project" value="InterPro"/>
</dbReference>
<evidence type="ECO:0000313" key="3">
    <source>
        <dbReference type="Proteomes" id="UP000054144"/>
    </source>
</evidence>
<sequence length="383" mass="42087">MYIPANFTYASALLLGLQPGLDNETVAQVRDNLLASAHQSWELGTAAEAFLELECPSLSVFRDGAFSLPTGVGLANICRDEYDIAYEVVSNKPADSLPLIANDGSAGDPASLGVSVLLANWTRSDLSITTWADDAEDQLDYLLYDAPRTSEGAISHRADQVQLWSDFVYMVPPFLAYYGALQGGDNGTSLLQDAYDQIRLYRDALRDDDGLWRHVALGTWQDTTHWATGNAWAAAGMLRVLQTLNRTEQASSFQAQQANLTSWVWEILTAAWSYQLENGTLHNTIDDNTTFSDASSTALLASVTYRLAAFENDTSQVYHANKALKAIEDSVNSTGWLMNTVDPYTFTSRTADDRASPEGQAFILLLDAAWREYATFYAASYSV</sequence>
<keyword evidence="1" id="KW-0378">Hydrolase</keyword>
<protein>
    <recommendedName>
        <fullName evidence="4">Six-hairpin glycosidase</fullName>
    </recommendedName>
</protein>
<dbReference type="SUPFAM" id="SSF48208">
    <property type="entry name" value="Six-hairpin glycosidases"/>
    <property type="match status" value="1"/>
</dbReference>
<organism evidence="2 3">
    <name type="scientific">Fistulina hepatica ATCC 64428</name>
    <dbReference type="NCBI Taxonomy" id="1128425"/>
    <lineage>
        <taxon>Eukaryota</taxon>
        <taxon>Fungi</taxon>
        <taxon>Dikarya</taxon>
        <taxon>Basidiomycota</taxon>
        <taxon>Agaricomycotina</taxon>
        <taxon>Agaricomycetes</taxon>
        <taxon>Agaricomycetidae</taxon>
        <taxon>Agaricales</taxon>
        <taxon>Fistulinaceae</taxon>
        <taxon>Fistulina</taxon>
    </lineage>
</organism>
<name>A0A0D7A6C6_9AGAR</name>
<dbReference type="PANTHER" id="PTHR41814">
    <property type="entry name" value="EXPRESSED PROTEIN"/>
    <property type="match status" value="1"/>
</dbReference>
<evidence type="ECO:0000256" key="1">
    <source>
        <dbReference type="ARBA" id="ARBA00022801"/>
    </source>
</evidence>
<dbReference type="Pfam" id="PF07470">
    <property type="entry name" value="Glyco_hydro_88"/>
    <property type="match status" value="1"/>
</dbReference>
<accession>A0A0D7A6C6</accession>
<dbReference type="OrthoDB" id="4138492at2759"/>
<dbReference type="Gene3D" id="1.50.10.10">
    <property type="match status" value="1"/>
</dbReference>
<evidence type="ECO:0000313" key="2">
    <source>
        <dbReference type="EMBL" id="KIY45919.1"/>
    </source>
</evidence>
<dbReference type="InterPro" id="IPR012341">
    <property type="entry name" value="6hp_glycosidase-like_sf"/>
</dbReference>
<gene>
    <name evidence="2" type="ORF">FISHEDRAFT_76154</name>
</gene>
<dbReference type="PANTHER" id="PTHR41814:SF1">
    <property type="entry name" value="CELLULASE"/>
    <property type="match status" value="1"/>
</dbReference>
<dbReference type="GO" id="GO:0016787">
    <property type="term" value="F:hydrolase activity"/>
    <property type="evidence" value="ECO:0007669"/>
    <property type="project" value="UniProtKB-KW"/>
</dbReference>
<dbReference type="InterPro" id="IPR010905">
    <property type="entry name" value="Glyco_hydro_88"/>
</dbReference>
<dbReference type="AlphaFoldDB" id="A0A0D7A6C6"/>
<dbReference type="InterPro" id="IPR008928">
    <property type="entry name" value="6-hairpin_glycosidase_sf"/>
</dbReference>